<dbReference type="InParanoid" id="A0A194XW40"/>
<dbReference type="KEGG" id="psco:LY89DRAFT_679419"/>
<feature type="compositionally biased region" description="Basic residues" evidence="1">
    <location>
        <begin position="40"/>
        <end position="53"/>
    </location>
</feature>
<reference evidence="2 3" key="1">
    <citation type="submission" date="2015-10" db="EMBL/GenBank/DDBJ databases">
        <title>Full genome of DAOMC 229536 Phialocephala scopiformis, a fungal endophyte of spruce producing the potent anti-insectan compound rugulosin.</title>
        <authorList>
            <consortium name="DOE Joint Genome Institute"/>
            <person name="Walker A.K."/>
            <person name="Frasz S.L."/>
            <person name="Seifert K.A."/>
            <person name="Miller J.D."/>
            <person name="Mondo S.J."/>
            <person name="Labutti K."/>
            <person name="Lipzen A."/>
            <person name="Dockter R."/>
            <person name="Kennedy M."/>
            <person name="Grigoriev I.V."/>
            <person name="Spatafora J.W."/>
        </authorList>
    </citation>
    <scope>NUCLEOTIDE SEQUENCE [LARGE SCALE GENOMIC DNA]</scope>
    <source>
        <strain evidence="2 3">CBS 120377</strain>
    </source>
</reference>
<sequence length="208" mass="23320">MPPVTKKMIEEMIARSQASDRAWRARNPDCTRRGGGKRERVGKRKDNRRRQHAVRQDSLRTLIEDGFRGSSSDVRAREEDAPAPIVRTKRTLFPPGGQNRSLPLVDDDNMNDGIDTKSGQKEDVTMGESQTGPDTMNGQKLRPPVEESQQHIDPAIEEITHRMDCLTSPITHYNKATDQAMSLDFSEIIRGDSGSFTSSGEISEEENL</sequence>
<evidence type="ECO:0000256" key="1">
    <source>
        <dbReference type="SAM" id="MobiDB-lite"/>
    </source>
</evidence>
<keyword evidence="3" id="KW-1185">Reference proteome</keyword>
<protein>
    <submittedName>
        <fullName evidence="2">Uncharacterized protein</fullName>
    </submittedName>
</protein>
<dbReference type="Proteomes" id="UP000070700">
    <property type="component" value="Unassembled WGS sequence"/>
</dbReference>
<dbReference type="EMBL" id="KQ947404">
    <property type="protein sequence ID" value="KUJ24229.1"/>
    <property type="molecule type" value="Genomic_DNA"/>
</dbReference>
<proteinExistence type="predicted"/>
<feature type="compositionally biased region" description="Polar residues" evidence="1">
    <location>
        <begin position="127"/>
        <end position="138"/>
    </location>
</feature>
<dbReference type="GeneID" id="28823594"/>
<dbReference type="RefSeq" id="XP_018078584.1">
    <property type="nucleotide sequence ID" value="XM_018213868.1"/>
</dbReference>
<organism evidence="2 3">
    <name type="scientific">Mollisia scopiformis</name>
    <name type="common">Conifer needle endophyte fungus</name>
    <name type="synonym">Phialocephala scopiformis</name>
    <dbReference type="NCBI Taxonomy" id="149040"/>
    <lineage>
        <taxon>Eukaryota</taxon>
        <taxon>Fungi</taxon>
        <taxon>Dikarya</taxon>
        <taxon>Ascomycota</taxon>
        <taxon>Pezizomycotina</taxon>
        <taxon>Leotiomycetes</taxon>
        <taxon>Helotiales</taxon>
        <taxon>Mollisiaceae</taxon>
        <taxon>Mollisia</taxon>
    </lineage>
</organism>
<gene>
    <name evidence="2" type="ORF">LY89DRAFT_679419</name>
</gene>
<feature type="compositionally biased region" description="Basic and acidic residues" evidence="1">
    <location>
        <begin position="21"/>
        <end position="39"/>
    </location>
</feature>
<feature type="compositionally biased region" description="Basic and acidic residues" evidence="1">
    <location>
        <begin position="54"/>
        <end position="67"/>
    </location>
</feature>
<feature type="compositionally biased region" description="Basic and acidic residues" evidence="1">
    <location>
        <begin position="114"/>
        <end position="124"/>
    </location>
</feature>
<evidence type="ECO:0000313" key="3">
    <source>
        <dbReference type="Proteomes" id="UP000070700"/>
    </source>
</evidence>
<feature type="region of interest" description="Disordered" evidence="1">
    <location>
        <begin position="15"/>
        <end position="150"/>
    </location>
</feature>
<accession>A0A194XW40</accession>
<name>A0A194XW40_MOLSC</name>
<evidence type="ECO:0000313" key="2">
    <source>
        <dbReference type="EMBL" id="KUJ24229.1"/>
    </source>
</evidence>
<dbReference type="AlphaFoldDB" id="A0A194XW40"/>